<evidence type="ECO:0000313" key="2">
    <source>
        <dbReference type="Proteomes" id="UP000214606"/>
    </source>
</evidence>
<protein>
    <submittedName>
        <fullName evidence="1">Uncharacterized protein</fullName>
    </submittedName>
</protein>
<evidence type="ECO:0000313" key="1">
    <source>
        <dbReference type="EMBL" id="ASS89171.1"/>
    </source>
</evidence>
<dbReference type="GeneID" id="301127440"/>
<accession>A0A161WCK4</accession>
<dbReference type="Proteomes" id="UP000214606">
    <property type="component" value="Chromosome"/>
</dbReference>
<dbReference type="AlphaFoldDB" id="A0A161WCK4"/>
<proteinExistence type="predicted"/>
<dbReference type="EMBL" id="CP017703">
    <property type="protein sequence ID" value="ASS89171.1"/>
    <property type="molecule type" value="Genomic_DNA"/>
</dbReference>
<name>A0A161WCK4_9BACI</name>
<organism evidence="1 2">
    <name type="scientific">Aeribacillus pallidus</name>
    <dbReference type="NCBI Taxonomy" id="33936"/>
    <lineage>
        <taxon>Bacteria</taxon>
        <taxon>Bacillati</taxon>
        <taxon>Bacillota</taxon>
        <taxon>Bacilli</taxon>
        <taxon>Bacillales</taxon>
        <taxon>Bacillaceae</taxon>
        <taxon>Aeribacillus</taxon>
    </lineage>
</organism>
<sequence>MANANMGGGGSGTIDVNPDEITTVFNYLNRILSELEETAIPNIKKLSSLDYYTAGKAMKAMAVYDEANEKIMDLYDHYSRAATLVMDILLTMMEVDQQIAEQIIAKLEV</sequence>
<reference evidence="1 2" key="1">
    <citation type="submission" date="2016-10" db="EMBL/GenBank/DDBJ databases">
        <title>The whole genome sequencing and assembly of Aeribacillus pallidus KCTC3564 strain.</title>
        <authorList>
            <person name="Lee Y.-J."/>
            <person name="Park M.-K."/>
            <person name="Yi H."/>
            <person name="Bahn Y.-S."/>
            <person name="Kim J.F."/>
            <person name="Lee D.-W."/>
        </authorList>
    </citation>
    <scope>NUCLEOTIDE SEQUENCE [LARGE SCALE GENOMIC DNA]</scope>
    <source>
        <strain evidence="1 2">KCTC3564</strain>
    </source>
</reference>
<accession>A0A223E1V2</accession>
<dbReference type="KEGG" id="apak:AP3564_01805"/>
<dbReference type="RefSeq" id="WP_066249523.1">
    <property type="nucleotide sequence ID" value="NZ_CP017703.1"/>
</dbReference>
<gene>
    <name evidence="1" type="ORF">AP3564_01805</name>
</gene>